<sequence>MVMDRGADDLAAGPPHHARRTSKCGQLTKHFELCQENVANGEDLPSPSQASLVHPAIREECKQTSECTPLMKHFGCLKEEGANGRGFKAKGWGLHFSVTLFTVGIPNS</sequence>
<name>A0A8H5EVZ2_9AGAR</name>
<dbReference type="AlphaFoldDB" id="A0A8H5EVZ2"/>
<reference evidence="2 3" key="1">
    <citation type="journal article" date="2020" name="ISME J.">
        <title>Uncovering the hidden diversity of litter-decomposition mechanisms in mushroom-forming fungi.</title>
        <authorList>
            <person name="Floudas D."/>
            <person name="Bentzer J."/>
            <person name="Ahren D."/>
            <person name="Johansson T."/>
            <person name="Persson P."/>
            <person name="Tunlid A."/>
        </authorList>
    </citation>
    <scope>NUCLEOTIDE SEQUENCE [LARGE SCALE GENOMIC DNA]</scope>
    <source>
        <strain evidence="2 3">CBS 101986</strain>
    </source>
</reference>
<protein>
    <submittedName>
        <fullName evidence="2">Uncharacterized protein</fullName>
    </submittedName>
</protein>
<evidence type="ECO:0000313" key="3">
    <source>
        <dbReference type="Proteomes" id="UP000567179"/>
    </source>
</evidence>
<evidence type="ECO:0000313" key="2">
    <source>
        <dbReference type="EMBL" id="KAF5314352.1"/>
    </source>
</evidence>
<gene>
    <name evidence="2" type="ORF">D9619_011967</name>
</gene>
<keyword evidence="3" id="KW-1185">Reference proteome</keyword>
<organism evidence="2 3">
    <name type="scientific">Psilocybe cf. subviscida</name>
    <dbReference type="NCBI Taxonomy" id="2480587"/>
    <lineage>
        <taxon>Eukaryota</taxon>
        <taxon>Fungi</taxon>
        <taxon>Dikarya</taxon>
        <taxon>Basidiomycota</taxon>
        <taxon>Agaricomycotina</taxon>
        <taxon>Agaricomycetes</taxon>
        <taxon>Agaricomycetidae</taxon>
        <taxon>Agaricales</taxon>
        <taxon>Agaricineae</taxon>
        <taxon>Strophariaceae</taxon>
        <taxon>Psilocybe</taxon>
    </lineage>
</organism>
<evidence type="ECO:0000256" key="1">
    <source>
        <dbReference type="SAM" id="MobiDB-lite"/>
    </source>
</evidence>
<accession>A0A8H5EVZ2</accession>
<dbReference type="Proteomes" id="UP000567179">
    <property type="component" value="Unassembled WGS sequence"/>
</dbReference>
<proteinExistence type="predicted"/>
<dbReference type="EMBL" id="JAACJJ010000044">
    <property type="protein sequence ID" value="KAF5314352.1"/>
    <property type="molecule type" value="Genomic_DNA"/>
</dbReference>
<feature type="region of interest" description="Disordered" evidence="1">
    <location>
        <begin position="1"/>
        <end position="22"/>
    </location>
</feature>
<comment type="caution">
    <text evidence="2">The sequence shown here is derived from an EMBL/GenBank/DDBJ whole genome shotgun (WGS) entry which is preliminary data.</text>
</comment>
<dbReference type="OrthoDB" id="405848at2759"/>